<reference evidence="6 7" key="1">
    <citation type="submission" date="2020-08" db="EMBL/GenBank/DDBJ databases">
        <authorList>
            <person name="Liu C."/>
            <person name="Sun Q."/>
        </authorList>
    </citation>
    <scope>NUCLEOTIDE SEQUENCE [LARGE SCALE GENOMIC DNA]</scope>
    <source>
        <strain evidence="6 7">NSJ-18</strain>
    </source>
</reference>
<evidence type="ECO:0000256" key="2">
    <source>
        <dbReference type="ARBA" id="ARBA00022692"/>
    </source>
</evidence>
<dbReference type="Gene3D" id="1.20.1530.20">
    <property type="match status" value="1"/>
</dbReference>
<feature type="transmembrane region" description="Helical" evidence="5">
    <location>
        <begin position="283"/>
        <end position="307"/>
    </location>
</feature>
<feature type="transmembrane region" description="Helical" evidence="5">
    <location>
        <begin position="164"/>
        <end position="183"/>
    </location>
</feature>
<dbReference type="PANTHER" id="PTHR10361">
    <property type="entry name" value="SODIUM-BILE ACID COTRANSPORTER"/>
    <property type="match status" value="1"/>
</dbReference>
<organism evidence="6 7">
    <name type="scientific">Romboutsia faecis</name>
    <dbReference type="NCBI Taxonomy" id="2764597"/>
    <lineage>
        <taxon>Bacteria</taxon>
        <taxon>Bacillati</taxon>
        <taxon>Bacillota</taxon>
        <taxon>Clostridia</taxon>
        <taxon>Peptostreptococcales</taxon>
        <taxon>Peptostreptococcaceae</taxon>
        <taxon>Romboutsia</taxon>
    </lineage>
</organism>
<dbReference type="InterPro" id="IPR004710">
    <property type="entry name" value="Bilac:Na_transpt"/>
</dbReference>
<keyword evidence="3 5" id="KW-1133">Transmembrane helix</keyword>
<dbReference type="InterPro" id="IPR038770">
    <property type="entry name" value="Na+/solute_symporter_sf"/>
</dbReference>
<name>A0ABR7JP35_9FIRM</name>
<keyword evidence="2 5" id="KW-0812">Transmembrane</keyword>
<sequence>MKLINNIEKIGKLMSKYMTILIVGIAIYSFVIPSTFTWVTPNMNTILQIMMFGVGVTISIEQFKLVLERPKDVFIGAIGQFTIMPLVAYAVCKLLNLPQEVSIGLILVGSCPGGVSSNMMSFIAKGDVALSVSLTTVSTLIAPIATPILTLILAGSYIEVSLSAMFLSIIKVVLIPIIAGVLCNKYLPIVSEISGKCIPMLSSIALMCLVAGVISTSVDNIKTTGLLLFVAVLIHNVFGHLLGYILAKKFGMDEEKRRVVSLEVGMQNTGLATTLAINHYSILAALPAAIAGTWQTIFSAILANYWAEKSKNKVLPLESEYMNNK</sequence>
<feature type="transmembrane region" description="Helical" evidence="5">
    <location>
        <begin position="226"/>
        <end position="247"/>
    </location>
</feature>
<dbReference type="Proteomes" id="UP000609849">
    <property type="component" value="Unassembled WGS sequence"/>
</dbReference>
<gene>
    <name evidence="6" type="ORF">H8923_07850</name>
</gene>
<comment type="caution">
    <text evidence="6">The sequence shown here is derived from an EMBL/GenBank/DDBJ whole genome shotgun (WGS) entry which is preliminary data.</text>
</comment>
<dbReference type="RefSeq" id="WP_153926211.1">
    <property type="nucleotide sequence ID" value="NZ_JACRWE010000003.1"/>
</dbReference>
<keyword evidence="7" id="KW-1185">Reference proteome</keyword>
<feature type="transmembrane region" description="Helical" evidence="5">
    <location>
        <begin position="195"/>
        <end position="214"/>
    </location>
</feature>
<evidence type="ECO:0000256" key="4">
    <source>
        <dbReference type="ARBA" id="ARBA00023136"/>
    </source>
</evidence>
<dbReference type="Pfam" id="PF01758">
    <property type="entry name" value="SBF"/>
    <property type="match status" value="1"/>
</dbReference>
<accession>A0ABR7JP35</accession>
<feature type="transmembrane region" description="Helical" evidence="5">
    <location>
        <begin position="20"/>
        <end position="39"/>
    </location>
</feature>
<evidence type="ECO:0000313" key="6">
    <source>
        <dbReference type="EMBL" id="MBC5996670.1"/>
    </source>
</evidence>
<keyword evidence="4 5" id="KW-0472">Membrane</keyword>
<feature type="transmembrane region" description="Helical" evidence="5">
    <location>
        <begin position="136"/>
        <end position="158"/>
    </location>
</feature>
<feature type="transmembrane region" description="Helical" evidence="5">
    <location>
        <begin position="73"/>
        <end position="91"/>
    </location>
</feature>
<comment type="subcellular location">
    <subcellularLocation>
        <location evidence="1">Membrane</location>
        <topology evidence="1">Multi-pass membrane protein</topology>
    </subcellularLocation>
</comment>
<dbReference type="EMBL" id="JACRWE010000003">
    <property type="protein sequence ID" value="MBC5996670.1"/>
    <property type="molecule type" value="Genomic_DNA"/>
</dbReference>
<dbReference type="InterPro" id="IPR002657">
    <property type="entry name" value="BilAc:Na_symport/Acr3"/>
</dbReference>
<evidence type="ECO:0000256" key="1">
    <source>
        <dbReference type="ARBA" id="ARBA00004141"/>
    </source>
</evidence>
<evidence type="ECO:0000256" key="3">
    <source>
        <dbReference type="ARBA" id="ARBA00022989"/>
    </source>
</evidence>
<feature type="transmembrane region" description="Helical" evidence="5">
    <location>
        <begin position="103"/>
        <end position="124"/>
    </location>
</feature>
<proteinExistence type="predicted"/>
<protein>
    <submittedName>
        <fullName evidence="6">Bile acid:sodium symporter family protein</fullName>
    </submittedName>
</protein>
<dbReference type="PANTHER" id="PTHR10361:SF28">
    <property type="entry name" value="P3 PROTEIN-RELATED"/>
    <property type="match status" value="1"/>
</dbReference>
<evidence type="ECO:0000256" key="5">
    <source>
        <dbReference type="SAM" id="Phobius"/>
    </source>
</evidence>
<evidence type="ECO:0000313" key="7">
    <source>
        <dbReference type="Proteomes" id="UP000609849"/>
    </source>
</evidence>